<dbReference type="EMBL" id="JAZDWU010000010">
    <property type="protein sequence ID" value="KAK9988703.1"/>
    <property type="molecule type" value="Genomic_DNA"/>
</dbReference>
<keyword evidence="3" id="KW-1185">Reference proteome</keyword>
<evidence type="ECO:0000259" key="1">
    <source>
        <dbReference type="PROSITE" id="PS51886"/>
    </source>
</evidence>
<dbReference type="PANTHER" id="PTHR23354">
    <property type="entry name" value="NUCLEOLAR PROTEIN 7/ESTROGEN RECEPTOR COACTIVATOR-RELATED"/>
    <property type="match status" value="1"/>
</dbReference>
<dbReference type="InterPro" id="IPR006571">
    <property type="entry name" value="TLDc_dom"/>
</dbReference>
<dbReference type="PROSITE" id="PS51886">
    <property type="entry name" value="TLDC"/>
    <property type="match status" value="1"/>
</dbReference>
<dbReference type="AlphaFoldDB" id="A0AAW2BSP0"/>
<organism evidence="2 3">
    <name type="scientific">Lithocarpus litseifolius</name>
    <dbReference type="NCBI Taxonomy" id="425828"/>
    <lineage>
        <taxon>Eukaryota</taxon>
        <taxon>Viridiplantae</taxon>
        <taxon>Streptophyta</taxon>
        <taxon>Embryophyta</taxon>
        <taxon>Tracheophyta</taxon>
        <taxon>Spermatophyta</taxon>
        <taxon>Magnoliopsida</taxon>
        <taxon>eudicotyledons</taxon>
        <taxon>Gunneridae</taxon>
        <taxon>Pentapetalae</taxon>
        <taxon>rosids</taxon>
        <taxon>fabids</taxon>
        <taxon>Fagales</taxon>
        <taxon>Fagaceae</taxon>
        <taxon>Lithocarpus</taxon>
    </lineage>
</organism>
<evidence type="ECO:0000313" key="3">
    <source>
        <dbReference type="Proteomes" id="UP001459277"/>
    </source>
</evidence>
<dbReference type="SMART" id="SM00584">
    <property type="entry name" value="TLDc"/>
    <property type="match status" value="1"/>
</dbReference>
<dbReference type="PANTHER" id="PTHR23354:SF95">
    <property type="entry name" value="CALCIUM-BINDING EF-HAND FAMILY PROTEIN-RELATED"/>
    <property type="match status" value="1"/>
</dbReference>
<dbReference type="Pfam" id="PF07534">
    <property type="entry name" value="TLD"/>
    <property type="match status" value="1"/>
</dbReference>
<dbReference type="Proteomes" id="UP001459277">
    <property type="component" value="Unassembled WGS sequence"/>
</dbReference>
<feature type="domain" description="TLDc" evidence="1">
    <location>
        <begin position="1"/>
        <end position="171"/>
    </location>
</feature>
<sequence>MFHLHLHLPIQRYSPSVSVASHSRKDDGPTVLIIKDKEGYVYGGYASQTFERHGDFYGDMKSFLFQLYPKASIFSPTGTNKNLQWAHLVSKGICRGYPLVFNGESSSAQTSSEIPNIHVRENPIKYADLRDMLHDMFPIQDMASKPMEEVPIVQQPTKGPAEGPNEDALRL</sequence>
<evidence type="ECO:0000313" key="2">
    <source>
        <dbReference type="EMBL" id="KAK9988703.1"/>
    </source>
</evidence>
<reference evidence="2 3" key="1">
    <citation type="submission" date="2024-01" db="EMBL/GenBank/DDBJ databases">
        <title>A telomere-to-telomere, gap-free genome of sweet tea (Lithocarpus litseifolius).</title>
        <authorList>
            <person name="Zhou J."/>
        </authorList>
    </citation>
    <scope>NUCLEOTIDE SEQUENCE [LARGE SCALE GENOMIC DNA]</scope>
    <source>
        <strain evidence="2">Zhou-2022a</strain>
        <tissue evidence="2">Leaf</tissue>
    </source>
</reference>
<accession>A0AAW2BSP0</accession>
<name>A0AAW2BSP0_9ROSI</name>
<comment type="caution">
    <text evidence="2">The sequence shown here is derived from an EMBL/GenBank/DDBJ whole genome shotgun (WGS) entry which is preliminary data.</text>
</comment>
<gene>
    <name evidence="2" type="ORF">SO802_028942</name>
</gene>
<proteinExistence type="predicted"/>
<protein>
    <recommendedName>
        <fullName evidence="1">TLDc domain-containing protein</fullName>
    </recommendedName>
</protein>